<comment type="caution">
    <text evidence="3">The sequence shown here is derived from an EMBL/GenBank/DDBJ whole genome shotgun (WGS) entry which is preliminary data.</text>
</comment>
<keyword evidence="1" id="KW-1133">Transmembrane helix</keyword>
<dbReference type="Proteomes" id="UP001203665">
    <property type="component" value="Unassembled WGS sequence"/>
</dbReference>
<dbReference type="PANTHER" id="PTHR34473:SF2">
    <property type="entry name" value="UPF0699 TRANSMEMBRANE PROTEIN YDBT"/>
    <property type="match status" value="1"/>
</dbReference>
<keyword evidence="4" id="KW-1185">Reference proteome</keyword>
<evidence type="ECO:0000313" key="3">
    <source>
        <dbReference type="EMBL" id="MCM2677208.1"/>
    </source>
</evidence>
<dbReference type="Pfam" id="PF03703">
    <property type="entry name" value="bPH_2"/>
    <property type="match status" value="1"/>
</dbReference>
<dbReference type="RefSeq" id="WP_251610748.1">
    <property type="nucleotide sequence ID" value="NZ_JAMQJY010000003.1"/>
</dbReference>
<accession>A0ABT0XMS1</accession>
<gene>
    <name evidence="3" type="ORF">NDM98_18400</name>
</gene>
<feature type="transmembrane region" description="Helical" evidence="1">
    <location>
        <begin position="50"/>
        <end position="72"/>
    </location>
</feature>
<dbReference type="PANTHER" id="PTHR34473">
    <property type="entry name" value="UPF0699 TRANSMEMBRANE PROTEIN YDBS"/>
    <property type="match status" value="1"/>
</dbReference>
<dbReference type="InterPro" id="IPR005182">
    <property type="entry name" value="YdbS-like_PH"/>
</dbReference>
<dbReference type="EMBL" id="JAMQJY010000003">
    <property type="protein sequence ID" value="MCM2677208.1"/>
    <property type="molecule type" value="Genomic_DNA"/>
</dbReference>
<reference evidence="3" key="1">
    <citation type="submission" date="2022-06" db="EMBL/GenBank/DDBJ databases">
        <title>Alkalicoccobacillus porphyridii sp. nov., isolated from a marine red alga, Porphyridium purpureum and reclassification of Shouchella plakortidis and Shouchella gibsonii as Alkalicoccobacillus plakortidis comb. nov. and Alkalicoccobacillus gibsonii comb. nov.</title>
        <authorList>
            <person name="Kim K.H."/>
            <person name="Lee J.K."/>
            <person name="Han D.M."/>
            <person name="Baek J.H."/>
            <person name="Jeon C.O."/>
        </authorList>
    </citation>
    <scope>NUCLEOTIDE SEQUENCE</scope>
    <source>
        <strain evidence="3">DSM 19153</strain>
    </source>
</reference>
<feature type="transmembrane region" description="Helical" evidence="1">
    <location>
        <begin position="18"/>
        <end position="44"/>
    </location>
</feature>
<protein>
    <submittedName>
        <fullName evidence="3">PH domain-containing protein</fullName>
    </submittedName>
</protein>
<evidence type="ECO:0000259" key="2">
    <source>
        <dbReference type="Pfam" id="PF03703"/>
    </source>
</evidence>
<feature type="domain" description="YdbS-like PH" evidence="2">
    <location>
        <begin position="79"/>
        <end position="154"/>
    </location>
</feature>
<sequence>MEQGITLPDQRISKKAVVVWRISSTIAHVITLLVLGTVLFLHWYYDWANWIGYITYVITGLIILQAIYKIFIYPIYMQKTWRYRVDNEYIQIKHGAIEHVHLLIPMVKVLHVSTSQGPILRKFGLSTITIGTTASSHEIPALPVDEAEDLREKIAMLAKVTEDE</sequence>
<keyword evidence="1" id="KW-0812">Transmembrane</keyword>
<keyword evidence="1" id="KW-0472">Membrane</keyword>
<name>A0ABT0XMS1_9BACI</name>
<organism evidence="3 4">
    <name type="scientific">Alkalicoccobacillus plakortidis</name>
    <dbReference type="NCBI Taxonomy" id="444060"/>
    <lineage>
        <taxon>Bacteria</taxon>
        <taxon>Bacillati</taxon>
        <taxon>Bacillota</taxon>
        <taxon>Bacilli</taxon>
        <taxon>Bacillales</taxon>
        <taxon>Bacillaceae</taxon>
        <taxon>Alkalicoccobacillus</taxon>
    </lineage>
</organism>
<proteinExistence type="predicted"/>
<evidence type="ECO:0000256" key="1">
    <source>
        <dbReference type="SAM" id="Phobius"/>
    </source>
</evidence>
<evidence type="ECO:0000313" key="4">
    <source>
        <dbReference type="Proteomes" id="UP001203665"/>
    </source>
</evidence>